<dbReference type="AlphaFoldDB" id="A0A382PX62"/>
<feature type="non-terminal residue" evidence="2">
    <location>
        <position position="1"/>
    </location>
</feature>
<dbReference type="SUPFAM" id="SSF55347">
    <property type="entry name" value="Glyceraldehyde-3-phosphate dehydrogenase-like, C-terminal domain"/>
    <property type="match status" value="1"/>
</dbReference>
<reference evidence="2" key="1">
    <citation type="submission" date="2018-05" db="EMBL/GenBank/DDBJ databases">
        <authorList>
            <person name="Lanie J.A."/>
            <person name="Ng W.-L."/>
            <person name="Kazmierczak K.M."/>
            <person name="Andrzejewski T.M."/>
            <person name="Davidsen T.M."/>
            <person name="Wayne K.J."/>
            <person name="Tettelin H."/>
            <person name="Glass J.I."/>
            <person name="Rusch D."/>
            <person name="Podicherti R."/>
            <person name="Tsui H.-C.T."/>
            <person name="Winkler M.E."/>
        </authorList>
    </citation>
    <scope>NUCLEOTIDE SEQUENCE</scope>
</reference>
<dbReference type="EMBL" id="UINC01110006">
    <property type="protein sequence ID" value="SVC77218.1"/>
    <property type="molecule type" value="Genomic_DNA"/>
</dbReference>
<dbReference type="Gene3D" id="3.30.360.10">
    <property type="entry name" value="Dihydrodipicolinate Reductase, domain 2"/>
    <property type="match status" value="1"/>
</dbReference>
<evidence type="ECO:0000313" key="2">
    <source>
        <dbReference type="EMBL" id="SVC77218.1"/>
    </source>
</evidence>
<protein>
    <recommendedName>
        <fullName evidence="1">Gfo/Idh/MocA-like oxidoreductase C-terminal domain-containing protein</fullName>
    </recommendedName>
</protein>
<evidence type="ECO:0000259" key="1">
    <source>
        <dbReference type="Pfam" id="PF02894"/>
    </source>
</evidence>
<dbReference type="InterPro" id="IPR004104">
    <property type="entry name" value="Gfo/Idh/MocA-like_OxRdtase_C"/>
</dbReference>
<dbReference type="PANTHER" id="PTHR43377:SF1">
    <property type="entry name" value="BILIVERDIN REDUCTASE A"/>
    <property type="match status" value="1"/>
</dbReference>
<dbReference type="PANTHER" id="PTHR43377">
    <property type="entry name" value="BILIVERDIN REDUCTASE A"/>
    <property type="match status" value="1"/>
</dbReference>
<organism evidence="2">
    <name type="scientific">marine metagenome</name>
    <dbReference type="NCBI Taxonomy" id="408172"/>
    <lineage>
        <taxon>unclassified sequences</taxon>
        <taxon>metagenomes</taxon>
        <taxon>ecological metagenomes</taxon>
    </lineage>
</organism>
<name>A0A382PX62_9ZZZZ</name>
<sequence>QMRVNCGFVPATHWVHSEGEGRSRIVGEVSHFIDLLQSLTNSPVTRVHAERISGDNQSTVNNDNVVIALKFTDGSVGSLTYSGTGDKAYSREALEIFFDGKTISSRDFRVSELHGTGKTVAFKTRRQEIGYTEELQHFVNCVSGKETLLVSPDEMFGTMKTIFAIEKSLATANAVSLEKF</sequence>
<feature type="domain" description="Gfo/Idh/MocA-like oxidoreductase C-terminal" evidence="1">
    <location>
        <begin position="26"/>
        <end position="175"/>
    </location>
</feature>
<accession>A0A382PX62</accession>
<proteinExistence type="predicted"/>
<dbReference type="InterPro" id="IPR051450">
    <property type="entry name" value="Gfo/Idh/MocA_Oxidoreductases"/>
</dbReference>
<gene>
    <name evidence="2" type="ORF">METZ01_LOCUS330072</name>
</gene>
<dbReference type="Pfam" id="PF02894">
    <property type="entry name" value="GFO_IDH_MocA_C"/>
    <property type="match status" value="1"/>
</dbReference>